<dbReference type="GO" id="GO:0005778">
    <property type="term" value="C:peroxisomal membrane"/>
    <property type="evidence" value="ECO:0007669"/>
    <property type="project" value="UniProtKB-SubCell"/>
</dbReference>
<reference evidence="2" key="1">
    <citation type="submission" date="2019-10" db="EMBL/GenBank/DDBJ databases">
        <authorList>
            <person name="Zhang R."/>
            <person name="Pan Y."/>
            <person name="Wang J."/>
            <person name="Ma R."/>
            <person name="Yu S."/>
        </authorList>
    </citation>
    <scope>NUCLEOTIDE SEQUENCE</scope>
    <source>
        <strain evidence="2">LA-IB0</strain>
        <tissue evidence="2">Leaf</tissue>
    </source>
</reference>
<name>A0AAV6YEY1_9LAMI</name>
<evidence type="ECO:0000313" key="3">
    <source>
        <dbReference type="Proteomes" id="UP000826271"/>
    </source>
</evidence>
<comment type="subcellular location">
    <subcellularLocation>
        <location evidence="1">Peroxisome membrane</location>
    </subcellularLocation>
</comment>
<comment type="similarity">
    <text evidence="1">Belongs to the peroxin-16 family.</text>
</comment>
<keyword evidence="1" id="KW-0576">Peroxisome</keyword>
<keyword evidence="3" id="KW-1185">Reference proteome</keyword>
<dbReference type="Pfam" id="PF08610">
    <property type="entry name" value="Pex16"/>
    <property type="match status" value="1"/>
</dbReference>
<evidence type="ECO:0000256" key="1">
    <source>
        <dbReference type="RuleBase" id="RU365003"/>
    </source>
</evidence>
<comment type="caution">
    <text evidence="2">The sequence shown here is derived from an EMBL/GenBank/DDBJ whole genome shotgun (WGS) entry which is preliminary data.</text>
</comment>
<dbReference type="GO" id="GO:0007031">
    <property type="term" value="P:peroxisome organization"/>
    <property type="evidence" value="ECO:0007669"/>
    <property type="project" value="UniProtKB-KW"/>
</dbReference>
<keyword evidence="1" id="KW-0962">Peroxisome biogenesis</keyword>
<gene>
    <name evidence="2" type="ORF">BUALT_Bualt01G0218200</name>
</gene>
<sequence>METLIEVVAQQLYGEEKKWNFIAITEAIKQRLDGTHKLLKRVPLIGLLTGHAVVIGAAEFAENFLPLLGSIFDLSSFKSKLITLEMQALKQKITGMKGGLGQFAATTEDDDGL</sequence>
<protein>
    <recommendedName>
        <fullName evidence="1">Peroxisomal membrane protein PEX16</fullName>
    </recommendedName>
</protein>
<evidence type="ECO:0000313" key="2">
    <source>
        <dbReference type="EMBL" id="KAG8391737.1"/>
    </source>
</evidence>
<dbReference type="InterPro" id="IPR013919">
    <property type="entry name" value="Pex16"/>
</dbReference>
<organism evidence="2 3">
    <name type="scientific">Buddleja alternifolia</name>
    <dbReference type="NCBI Taxonomy" id="168488"/>
    <lineage>
        <taxon>Eukaryota</taxon>
        <taxon>Viridiplantae</taxon>
        <taxon>Streptophyta</taxon>
        <taxon>Embryophyta</taxon>
        <taxon>Tracheophyta</taxon>
        <taxon>Spermatophyta</taxon>
        <taxon>Magnoliopsida</taxon>
        <taxon>eudicotyledons</taxon>
        <taxon>Gunneridae</taxon>
        <taxon>Pentapetalae</taxon>
        <taxon>asterids</taxon>
        <taxon>lamiids</taxon>
        <taxon>Lamiales</taxon>
        <taxon>Scrophulariaceae</taxon>
        <taxon>Buddlejeae</taxon>
        <taxon>Buddleja</taxon>
    </lineage>
</organism>
<dbReference type="AlphaFoldDB" id="A0AAV6YEY1"/>
<dbReference type="EMBL" id="WHWC01000001">
    <property type="protein sequence ID" value="KAG8391737.1"/>
    <property type="molecule type" value="Genomic_DNA"/>
</dbReference>
<proteinExistence type="inferred from homology"/>
<accession>A0AAV6YEY1</accession>
<dbReference type="Proteomes" id="UP000826271">
    <property type="component" value="Unassembled WGS sequence"/>
</dbReference>